<dbReference type="PANTHER" id="PTHR45586">
    <property type="entry name" value="TPR REPEAT-CONTAINING PROTEIN PA4667"/>
    <property type="match status" value="1"/>
</dbReference>
<feature type="repeat" description="TPR" evidence="3">
    <location>
        <begin position="509"/>
        <end position="542"/>
    </location>
</feature>
<evidence type="ECO:0000256" key="1">
    <source>
        <dbReference type="ARBA" id="ARBA00022737"/>
    </source>
</evidence>
<dbReference type="Pfam" id="PF13432">
    <property type="entry name" value="TPR_16"/>
    <property type="match status" value="2"/>
</dbReference>
<name>A0ABV2ABH8_9GAMM</name>
<dbReference type="RefSeq" id="WP_352889725.1">
    <property type="nucleotide sequence ID" value="NZ_JBEPIJ010000011.1"/>
</dbReference>
<dbReference type="Proteomes" id="UP001465331">
    <property type="component" value="Unassembled WGS sequence"/>
</dbReference>
<dbReference type="SUPFAM" id="SSF48452">
    <property type="entry name" value="TPR-like"/>
    <property type="match status" value="3"/>
</dbReference>
<dbReference type="SMART" id="SM00028">
    <property type="entry name" value="TPR"/>
    <property type="match status" value="6"/>
</dbReference>
<keyword evidence="6" id="KW-1185">Reference proteome</keyword>
<evidence type="ECO:0000313" key="5">
    <source>
        <dbReference type="EMBL" id="MES0874503.1"/>
    </source>
</evidence>
<feature type="chain" id="PRO_5045178265" evidence="4">
    <location>
        <begin position="22"/>
        <end position="587"/>
    </location>
</feature>
<dbReference type="InterPro" id="IPR051012">
    <property type="entry name" value="CellSynth/LPSAsmb/PSIAsmb"/>
</dbReference>
<dbReference type="Pfam" id="PF13424">
    <property type="entry name" value="TPR_12"/>
    <property type="match status" value="1"/>
</dbReference>
<evidence type="ECO:0000256" key="4">
    <source>
        <dbReference type="SAM" id="SignalP"/>
    </source>
</evidence>
<comment type="caution">
    <text evidence="5">The sequence shown here is derived from an EMBL/GenBank/DDBJ whole genome shotgun (WGS) entry which is preliminary data.</text>
</comment>
<evidence type="ECO:0000256" key="3">
    <source>
        <dbReference type="PROSITE-ProRule" id="PRU00339"/>
    </source>
</evidence>
<dbReference type="InterPro" id="IPR011990">
    <property type="entry name" value="TPR-like_helical_dom_sf"/>
</dbReference>
<dbReference type="PROSITE" id="PS51257">
    <property type="entry name" value="PROKAR_LIPOPROTEIN"/>
    <property type="match status" value="1"/>
</dbReference>
<dbReference type="InterPro" id="IPR019734">
    <property type="entry name" value="TPR_rpt"/>
</dbReference>
<proteinExistence type="predicted"/>
<dbReference type="Gene3D" id="1.25.40.10">
    <property type="entry name" value="Tetratricopeptide repeat domain"/>
    <property type="match status" value="3"/>
</dbReference>
<dbReference type="PROSITE" id="PS50005">
    <property type="entry name" value="TPR"/>
    <property type="match status" value="2"/>
</dbReference>
<dbReference type="EMBL" id="JBEPIJ010000011">
    <property type="protein sequence ID" value="MES0874503.1"/>
    <property type="molecule type" value="Genomic_DNA"/>
</dbReference>
<dbReference type="PANTHER" id="PTHR45586:SF1">
    <property type="entry name" value="LIPOPOLYSACCHARIDE ASSEMBLY PROTEIN B"/>
    <property type="match status" value="1"/>
</dbReference>
<keyword evidence="1" id="KW-0677">Repeat</keyword>
<feature type="repeat" description="TPR" evidence="3">
    <location>
        <begin position="406"/>
        <end position="439"/>
    </location>
</feature>
<organism evidence="5 6">
    <name type="scientific">Sinimarinibacterium thermocellulolyticum</name>
    <dbReference type="NCBI Taxonomy" id="3170016"/>
    <lineage>
        <taxon>Bacteria</taxon>
        <taxon>Pseudomonadati</taxon>
        <taxon>Pseudomonadota</taxon>
        <taxon>Gammaproteobacteria</taxon>
        <taxon>Nevskiales</taxon>
        <taxon>Nevskiaceae</taxon>
        <taxon>Sinimarinibacterium</taxon>
    </lineage>
</organism>
<reference evidence="5 6" key="1">
    <citation type="submission" date="2024-06" db="EMBL/GenBank/DDBJ databases">
        <authorList>
            <person name="Li Z."/>
            <person name="Jiang Y."/>
        </authorList>
    </citation>
    <scope>NUCLEOTIDE SEQUENCE [LARGE SCALE GENOMIC DNA]</scope>
    <source>
        <strain evidence="5 6">HSW-8</strain>
    </source>
</reference>
<evidence type="ECO:0000256" key="2">
    <source>
        <dbReference type="ARBA" id="ARBA00022803"/>
    </source>
</evidence>
<gene>
    <name evidence="5" type="ORF">ABSH63_10870</name>
</gene>
<keyword evidence="2 3" id="KW-0802">TPR repeat</keyword>
<protein>
    <submittedName>
        <fullName evidence="5">Tetratricopeptide repeat protein</fullName>
    </submittedName>
</protein>
<accession>A0ABV2ABH8</accession>
<keyword evidence="4" id="KW-0732">Signal</keyword>
<feature type="signal peptide" evidence="4">
    <location>
        <begin position="1"/>
        <end position="21"/>
    </location>
</feature>
<evidence type="ECO:0000313" key="6">
    <source>
        <dbReference type="Proteomes" id="UP001465331"/>
    </source>
</evidence>
<sequence length="587" mass="63753">MRTFLPSAPVLAALLLTGGCASLPSARPAPDEPAANVAAPVPAIEDAPVVGAAPETPFATAAARAQYHILAGELAASRGAPAQAAAEFAAALETVRDAELAQRATGLAVLARDEALALELAHRWLELDPDSAEPREVIAGLSLRQGDLTATLEQTRALVRGHPAGPSEGFLHVAQILMQADAERADAALSVMGQLVTEWPRLAGAHHALGVVALHFERLDLAERAIAAARQLEPGNRDHELLQVGIWVGQNRIEQADAHIAKLAAASDKPAELRLGYARLLLEKNHREAAQRQLRAILAADPVNVDAHYALGVLHFNEGEFKAAEKHLRAALSGPRMQDAALQLGRVAEALQRPEEALDHYRRVRHGPAAIEAALRSASVLARIDRMSEAQVIIGELRDRFPQLATRLDLAEGELLIDSGDAEAAFALYERALVDDPDNLDLLYGRSLAREKLGDLVGAEQDLRKILSREPDDARALNALGYMLTVHTDRLDEAETLIRRALELEPDDAAIIDSMGWLHFKRGRHEQALTLLRKAYARYPDPEVAAHLGEVLWVMGRHEEAEAIWDEALRSDADHPVVLETRQRLRP</sequence>